<accession>A0A6B2LXY1</accession>
<protein>
    <submittedName>
        <fullName evidence="1">Uncharacterized protein</fullName>
    </submittedName>
</protein>
<evidence type="ECO:0000313" key="1">
    <source>
        <dbReference type="EMBL" id="NDV60972.1"/>
    </source>
</evidence>
<comment type="caution">
    <text evidence="1">The sequence shown here is derived from an EMBL/GenBank/DDBJ whole genome shotgun (WGS) entry which is preliminary data.</text>
</comment>
<evidence type="ECO:0000313" key="2">
    <source>
        <dbReference type="Proteomes" id="UP000478417"/>
    </source>
</evidence>
<dbReference type="AlphaFoldDB" id="A0A6B2LXY1"/>
<reference evidence="1 2" key="1">
    <citation type="submission" date="2020-02" db="EMBL/GenBank/DDBJ databases">
        <title>Albibacoteraceae fam. nov., the first described family within the subdivision 4 Verrucomicrobia.</title>
        <authorList>
            <person name="Xi F."/>
        </authorList>
    </citation>
    <scope>NUCLEOTIDE SEQUENCE [LARGE SCALE GENOMIC DNA]</scope>
    <source>
        <strain evidence="1 2">CK1056</strain>
    </source>
</reference>
<dbReference type="RefSeq" id="WP_163961471.1">
    <property type="nucleotide sequence ID" value="NZ_JAAGNX010000001.1"/>
</dbReference>
<proteinExistence type="predicted"/>
<dbReference type="Proteomes" id="UP000478417">
    <property type="component" value="Unassembled WGS sequence"/>
</dbReference>
<organism evidence="1 2">
    <name type="scientific">Oceanipulchritudo coccoides</name>
    <dbReference type="NCBI Taxonomy" id="2706888"/>
    <lineage>
        <taxon>Bacteria</taxon>
        <taxon>Pseudomonadati</taxon>
        <taxon>Verrucomicrobiota</taxon>
        <taxon>Opitutia</taxon>
        <taxon>Puniceicoccales</taxon>
        <taxon>Oceanipulchritudinaceae</taxon>
        <taxon>Oceanipulchritudo</taxon>
    </lineage>
</organism>
<gene>
    <name evidence="1" type="ORF">G0Q06_00750</name>
</gene>
<sequence>MSRQKKSRKRLSKKRVLEAIEDSHGVVYDAARRLGCARSSLHRFIAKNGLTAHVDSARAELLDIAEHHLAKAVKIGCPWAVRYVLGTLGKERFGSEAAQVAVTFEALPRIQVVEFNPKTGAPVKPIKKGHKQLWLPSVEQRPQ</sequence>
<keyword evidence="2" id="KW-1185">Reference proteome</keyword>
<dbReference type="Gene3D" id="1.10.10.60">
    <property type="entry name" value="Homeodomain-like"/>
    <property type="match status" value="1"/>
</dbReference>
<dbReference type="EMBL" id="JAAGNX010000001">
    <property type="protein sequence ID" value="NDV60972.1"/>
    <property type="molecule type" value="Genomic_DNA"/>
</dbReference>
<name>A0A6B2LXY1_9BACT</name>